<accession>A0A183I9D2</accession>
<sequence length="189" mass="20264">MSYGAVLRYSFDRKGCTIGWLASCVVVCLSAFKLGGGCELAMTCDIIYAGEEAKFGQPEINLGIIPGAGGTQRLARAVGKSLAMEMILSGCQISAQEAKENGLVTRVFPTDKVVDEAVKLAEVIAAKSRLAVITAKETVNAGMSVYCLFSARTCKGRIFLYAFPLSTGHFTIFCHSWTTVAVSFDHDQK</sequence>
<dbReference type="InterPro" id="IPR001753">
    <property type="entry name" value="Enoyl-CoA_hydra/iso"/>
</dbReference>
<dbReference type="InterPro" id="IPR029045">
    <property type="entry name" value="ClpP/crotonase-like_dom_sf"/>
</dbReference>
<dbReference type="Pfam" id="PF00378">
    <property type="entry name" value="ECH_1"/>
    <property type="match status" value="1"/>
</dbReference>
<evidence type="ECO:0000313" key="2">
    <source>
        <dbReference type="Proteomes" id="UP000270296"/>
    </source>
</evidence>
<keyword evidence="2" id="KW-1185">Reference proteome</keyword>
<dbReference type="PANTHER" id="PTHR11941:SF54">
    <property type="entry name" value="ENOYL-COA HYDRATASE, MITOCHONDRIAL"/>
    <property type="match status" value="1"/>
</dbReference>
<dbReference type="WBParaSite" id="SBAD_0000024001-mRNA-1">
    <property type="protein sequence ID" value="SBAD_0000024001-mRNA-1"/>
    <property type="gene ID" value="SBAD_0000024001"/>
</dbReference>
<organism evidence="3">
    <name type="scientific">Soboliphyme baturini</name>
    <dbReference type="NCBI Taxonomy" id="241478"/>
    <lineage>
        <taxon>Eukaryota</taxon>
        <taxon>Metazoa</taxon>
        <taxon>Ecdysozoa</taxon>
        <taxon>Nematoda</taxon>
        <taxon>Enoplea</taxon>
        <taxon>Dorylaimia</taxon>
        <taxon>Dioctophymatida</taxon>
        <taxon>Dioctophymatoidea</taxon>
        <taxon>Soboliphymatidae</taxon>
        <taxon>Soboliphyme</taxon>
    </lineage>
</organism>
<evidence type="ECO:0000313" key="1">
    <source>
        <dbReference type="EMBL" id="VDO81011.1"/>
    </source>
</evidence>
<dbReference type="EMBL" id="UZAM01000418">
    <property type="protein sequence ID" value="VDO81011.1"/>
    <property type="molecule type" value="Genomic_DNA"/>
</dbReference>
<dbReference type="Proteomes" id="UP000270296">
    <property type="component" value="Unassembled WGS sequence"/>
</dbReference>
<reference evidence="3" key="1">
    <citation type="submission" date="2016-06" db="UniProtKB">
        <authorList>
            <consortium name="WormBaseParasite"/>
        </authorList>
    </citation>
    <scope>IDENTIFICATION</scope>
</reference>
<reference evidence="1 2" key="2">
    <citation type="submission" date="2018-11" db="EMBL/GenBank/DDBJ databases">
        <authorList>
            <consortium name="Pathogen Informatics"/>
        </authorList>
    </citation>
    <scope>NUCLEOTIDE SEQUENCE [LARGE SCALE GENOMIC DNA]</scope>
</reference>
<gene>
    <name evidence="1" type="ORF">SBAD_LOCUS226</name>
</gene>
<name>A0A183I9D2_9BILA</name>
<dbReference type="GO" id="GO:0006635">
    <property type="term" value="P:fatty acid beta-oxidation"/>
    <property type="evidence" value="ECO:0007669"/>
    <property type="project" value="TreeGrafter"/>
</dbReference>
<dbReference type="AlphaFoldDB" id="A0A183I9D2"/>
<dbReference type="GO" id="GO:0003824">
    <property type="term" value="F:catalytic activity"/>
    <property type="evidence" value="ECO:0007669"/>
    <property type="project" value="UniProtKB-ARBA"/>
</dbReference>
<evidence type="ECO:0000313" key="3">
    <source>
        <dbReference type="WBParaSite" id="SBAD_0000024001-mRNA-1"/>
    </source>
</evidence>
<dbReference type="OrthoDB" id="2018133at2759"/>
<dbReference type="GO" id="GO:0005739">
    <property type="term" value="C:mitochondrion"/>
    <property type="evidence" value="ECO:0007669"/>
    <property type="project" value="TreeGrafter"/>
</dbReference>
<dbReference type="CDD" id="cd06558">
    <property type="entry name" value="crotonase-like"/>
    <property type="match status" value="1"/>
</dbReference>
<proteinExistence type="predicted"/>
<protein>
    <submittedName>
        <fullName evidence="3">Enoyl-CoA hydratase, mitochondrial</fullName>
    </submittedName>
</protein>
<dbReference type="Gene3D" id="3.90.226.10">
    <property type="entry name" value="2-enoyl-CoA Hydratase, Chain A, domain 1"/>
    <property type="match status" value="1"/>
</dbReference>
<dbReference type="PANTHER" id="PTHR11941">
    <property type="entry name" value="ENOYL-COA HYDRATASE-RELATED"/>
    <property type="match status" value="1"/>
</dbReference>
<dbReference type="SUPFAM" id="SSF52096">
    <property type="entry name" value="ClpP/crotonase"/>
    <property type="match status" value="1"/>
</dbReference>